<protein>
    <recommendedName>
        <fullName evidence="8">Glycoside hydrolase family 28</fullName>
    </recommendedName>
</protein>
<dbReference type="Pfam" id="PF00295">
    <property type="entry name" value="Glyco_hydro_28"/>
    <property type="match status" value="1"/>
</dbReference>
<evidence type="ECO:0008006" key="8">
    <source>
        <dbReference type="Google" id="ProtNLM"/>
    </source>
</evidence>
<evidence type="ECO:0000256" key="2">
    <source>
        <dbReference type="ARBA" id="ARBA00022801"/>
    </source>
</evidence>
<dbReference type="Gene3D" id="2.160.20.10">
    <property type="entry name" value="Single-stranded right-handed beta-helix, Pectin lyase-like"/>
    <property type="match status" value="1"/>
</dbReference>
<sequence precursor="true">MNITRRTLGVGALSALALPLVDQGLARAAGSGAHDAAAPAATGQAAPAKAAASAVVPYPTAPYLTKSTAYTLSVNSQAIDVRKHFDYSIAQFSYSGTATFTITASETITSYNISPHSYGVKATKSGKTLTFSLTQTQSRYLVIKVNGLENLVIAADPLEAGIPVPNGGSVKNILDYSGIDRTGNTLMTSKIQKAIDDAAARSGGGTVYVPAGVYKFTQIELKSHVTVYLAAGAVLRGSSKVGDYDFSGKHFHAANVRIVGAANASIKGRGTIDSNGSVLTSGPSGSNRENIIASLKNSQGTKPDTLVFEGITLRDGTTWNFNLKDSTHVTITNVKIFNNVHWIHGDGFDLVNVSHAVVDQCLACTGDDAFDAKSSSTEPMTDLVYQNSVAYTQAAGTKLGMQGAGAMSDIWFKNIDVIQGYRGVSVSHDEGGGAWSGIHFTDIRTEKIYNNGTSGEFRTAPILIWTAEYSGSTSGPITGVELVRVSFENINGFHSIIQGENSKSKVSNVSFTDLTINGRPVKKASDGLIDINANTSDITFAVS</sequence>
<evidence type="ECO:0000256" key="1">
    <source>
        <dbReference type="ARBA" id="ARBA00008834"/>
    </source>
</evidence>
<dbReference type="InParanoid" id="C7Q3F0"/>
<proteinExistence type="inferred from homology"/>
<evidence type="ECO:0000256" key="4">
    <source>
        <dbReference type="RuleBase" id="RU361169"/>
    </source>
</evidence>
<dbReference type="GO" id="GO:0004650">
    <property type="term" value="F:polygalacturonase activity"/>
    <property type="evidence" value="ECO:0007669"/>
    <property type="project" value="InterPro"/>
</dbReference>
<feature type="signal peptide" evidence="5">
    <location>
        <begin position="1"/>
        <end position="28"/>
    </location>
</feature>
<dbReference type="eggNOG" id="COG5434">
    <property type="taxonomic scope" value="Bacteria"/>
</dbReference>
<organism evidence="6 7">
    <name type="scientific">Catenulispora acidiphila (strain DSM 44928 / JCM 14897 / NBRC 102108 / NRRL B-24433 / ID139908)</name>
    <dbReference type="NCBI Taxonomy" id="479433"/>
    <lineage>
        <taxon>Bacteria</taxon>
        <taxon>Bacillati</taxon>
        <taxon>Actinomycetota</taxon>
        <taxon>Actinomycetes</taxon>
        <taxon>Catenulisporales</taxon>
        <taxon>Catenulisporaceae</taxon>
        <taxon>Catenulispora</taxon>
    </lineage>
</organism>
<name>C7Q3F0_CATAD</name>
<keyword evidence="2 4" id="KW-0378">Hydrolase</keyword>
<dbReference type="STRING" id="479433.Caci_6877"/>
<dbReference type="InterPro" id="IPR012334">
    <property type="entry name" value="Pectin_lyas_fold"/>
</dbReference>
<keyword evidence="7" id="KW-1185">Reference proteome</keyword>
<dbReference type="Proteomes" id="UP000000851">
    <property type="component" value="Chromosome"/>
</dbReference>
<feature type="chain" id="PRO_5002982485" description="Glycoside hydrolase family 28" evidence="5">
    <location>
        <begin position="29"/>
        <end position="543"/>
    </location>
</feature>
<dbReference type="OrthoDB" id="3196343at2"/>
<dbReference type="SUPFAM" id="SSF51126">
    <property type="entry name" value="Pectin lyase-like"/>
    <property type="match status" value="1"/>
</dbReference>
<gene>
    <name evidence="6" type="ordered locus">Caci_6877</name>
</gene>
<dbReference type="InterPro" id="IPR000743">
    <property type="entry name" value="Glyco_hydro_28"/>
</dbReference>
<dbReference type="CAZy" id="GH28">
    <property type="family name" value="Glycoside Hydrolase Family 28"/>
</dbReference>
<dbReference type="RefSeq" id="WP_015795443.1">
    <property type="nucleotide sequence ID" value="NC_013131.1"/>
</dbReference>
<keyword evidence="5" id="KW-0732">Signal</keyword>
<dbReference type="InterPro" id="IPR051801">
    <property type="entry name" value="GH28_Enzymes"/>
</dbReference>
<dbReference type="HOGENOM" id="CLU_011370_1_0_11"/>
<reference evidence="6 7" key="1">
    <citation type="journal article" date="2009" name="Stand. Genomic Sci.">
        <title>Complete genome sequence of Catenulispora acidiphila type strain (ID 139908).</title>
        <authorList>
            <person name="Copeland A."/>
            <person name="Lapidus A."/>
            <person name="Glavina Del Rio T."/>
            <person name="Nolan M."/>
            <person name="Lucas S."/>
            <person name="Chen F."/>
            <person name="Tice H."/>
            <person name="Cheng J.F."/>
            <person name="Bruce D."/>
            <person name="Goodwin L."/>
            <person name="Pitluck S."/>
            <person name="Mikhailova N."/>
            <person name="Pati A."/>
            <person name="Ivanova N."/>
            <person name="Mavromatis K."/>
            <person name="Chen A."/>
            <person name="Palaniappan K."/>
            <person name="Chain P."/>
            <person name="Land M."/>
            <person name="Hauser L."/>
            <person name="Chang Y.J."/>
            <person name="Jeffries C.D."/>
            <person name="Chertkov O."/>
            <person name="Brettin T."/>
            <person name="Detter J.C."/>
            <person name="Han C."/>
            <person name="Ali Z."/>
            <person name="Tindall B.J."/>
            <person name="Goker M."/>
            <person name="Bristow J."/>
            <person name="Eisen J.A."/>
            <person name="Markowitz V."/>
            <person name="Hugenholtz P."/>
            <person name="Kyrpides N.C."/>
            <person name="Klenk H.P."/>
        </authorList>
    </citation>
    <scope>NUCLEOTIDE SEQUENCE [LARGE SCALE GENOMIC DNA]</scope>
    <source>
        <strain evidence="7">DSM 44928 / JCM 14897 / NBRC 102108 / NRRL B-24433 / ID139908</strain>
    </source>
</reference>
<comment type="similarity">
    <text evidence="1 4">Belongs to the glycosyl hydrolase 28 family.</text>
</comment>
<evidence type="ECO:0000313" key="6">
    <source>
        <dbReference type="EMBL" id="ACU75715.1"/>
    </source>
</evidence>
<dbReference type="AlphaFoldDB" id="C7Q3F0"/>
<evidence type="ECO:0000256" key="5">
    <source>
        <dbReference type="SAM" id="SignalP"/>
    </source>
</evidence>
<dbReference type="KEGG" id="cai:Caci_6877"/>
<accession>C7Q3F0</accession>
<dbReference type="PANTHER" id="PTHR31339">
    <property type="entry name" value="PECTIN LYASE-RELATED"/>
    <property type="match status" value="1"/>
</dbReference>
<dbReference type="PANTHER" id="PTHR31339:SF9">
    <property type="entry name" value="PLASMIN AND FIBRONECTIN-BINDING PROTEIN A"/>
    <property type="match status" value="1"/>
</dbReference>
<dbReference type="EMBL" id="CP001700">
    <property type="protein sequence ID" value="ACU75715.1"/>
    <property type="molecule type" value="Genomic_DNA"/>
</dbReference>
<dbReference type="InterPro" id="IPR011050">
    <property type="entry name" value="Pectin_lyase_fold/virulence"/>
</dbReference>
<dbReference type="GO" id="GO:0005975">
    <property type="term" value="P:carbohydrate metabolic process"/>
    <property type="evidence" value="ECO:0007669"/>
    <property type="project" value="InterPro"/>
</dbReference>
<evidence type="ECO:0000313" key="7">
    <source>
        <dbReference type="Proteomes" id="UP000000851"/>
    </source>
</evidence>
<evidence type="ECO:0000256" key="3">
    <source>
        <dbReference type="ARBA" id="ARBA00023295"/>
    </source>
</evidence>
<keyword evidence="3 4" id="KW-0326">Glycosidase</keyword>